<accession>A0A7X8RGV4</accession>
<dbReference type="Proteomes" id="UP000568696">
    <property type="component" value="Unassembled WGS sequence"/>
</dbReference>
<gene>
    <name evidence="1" type="ORF">GX356_04135</name>
</gene>
<dbReference type="EMBL" id="JAAYSN010000104">
    <property type="protein sequence ID" value="NLP38896.1"/>
    <property type="molecule type" value="Genomic_DNA"/>
</dbReference>
<proteinExistence type="predicted"/>
<evidence type="ECO:0000313" key="1">
    <source>
        <dbReference type="EMBL" id="NLP38896.1"/>
    </source>
</evidence>
<sequence length="292" mass="33524">MPELLDDWRDRMAAHEARADALTRDHLARRQHHEKHPVYDFLFEYYPVRPSHLRRWHPGLGRVLPGRTPHAEWRDYHFDGDTTAVDVPALWERRGESLLYIRDLLHRTNLNPAHFDCFGLHEWAMVYRTDTPRHDLPLRLGAAGSDAVVEKHRIRCTHFDAFRFFTPAARPLNLTVLEREDQPANDQAGCVHATMDLYKWASKLGPLVPGELFLDCFDLAVDARVLDMEASPYDCRAHGFGVVAIETPEGKAEYVERQRDLAERGKPLRDRLVSLIDAAHATTLHGHGPSSQ</sequence>
<comment type="caution">
    <text evidence="1">The sequence shown here is derived from an EMBL/GenBank/DDBJ whole genome shotgun (WGS) entry which is preliminary data.</text>
</comment>
<evidence type="ECO:0000313" key="2">
    <source>
        <dbReference type="Proteomes" id="UP000568696"/>
    </source>
</evidence>
<organism evidence="1 2">
    <name type="scientific">Corynebacterium pollutisoli</name>
    <dbReference type="NCBI Taxonomy" id="1610489"/>
    <lineage>
        <taxon>Bacteria</taxon>
        <taxon>Bacillati</taxon>
        <taxon>Actinomycetota</taxon>
        <taxon>Actinomycetes</taxon>
        <taxon>Mycobacteriales</taxon>
        <taxon>Corynebacteriaceae</taxon>
        <taxon>Corynebacterium</taxon>
    </lineage>
</organism>
<reference evidence="1 2" key="1">
    <citation type="journal article" date="2020" name="Biotechnol. Biofuels">
        <title>New insights from the biogas microbiome by comprehensive genome-resolved metagenomics of nearly 1600 species originating from multiple anaerobic digesters.</title>
        <authorList>
            <person name="Campanaro S."/>
            <person name="Treu L."/>
            <person name="Rodriguez-R L.M."/>
            <person name="Kovalovszki A."/>
            <person name="Ziels R.M."/>
            <person name="Maus I."/>
            <person name="Zhu X."/>
            <person name="Kougias P.G."/>
            <person name="Basile A."/>
            <person name="Luo G."/>
            <person name="Schluter A."/>
            <person name="Konstantinidis K.T."/>
            <person name="Angelidaki I."/>
        </authorList>
    </citation>
    <scope>NUCLEOTIDE SEQUENCE [LARGE SCALE GENOMIC DNA]</scope>
    <source>
        <strain evidence="1">AS23ysBPME_344</strain>
    </source>
</reference>
<protein>
    <submittedName>
        <fullName evidence="1">3-methyladenine DNA glycosylase</fullName>
    </submittedName>
</protein>
<dbReference type="AlphaFoldDB" id="A0A7X8RGV4"/>
<name>A0A7X8RGV4_9CORY</name>